<comment type="caution">
    <text evidence="5">The sequence shown here is derived from an EMBL/GenBank/DDBJ whole genome shotgun (WGS) entry which is preliminary data.</text>
</comment>
<dbReference type="PANTHER" id="PTHR43022">
    <property type="entry name" value="PROTEIN SMF"/>
    <property type="match status" value="1"/>
</dbReference>
<dbReference type="InterPro" id="IPR041614">
    <property type="entry name" value="DprA_WH"/>
</dbReference>
<dbReference type="InterPro" id="IPR003488">
    <property type="entry name" value="DprA"/>
</dbReference>
<dbReference type="InterPro" id="IPR010994">
    <property type="entry name" value="RuvA_2-like"/>
</dbReference>
<feature type="compositionally biased region" description="Low complexity" evidence="2">
    <location>
        <begin position="321"/>
        <end position="330"/>
    </location>
</feature>
<dbReference type="Gene3D" id="3.40.50.450">
    <property type="match status" value="1"/>
</dbReference>
<organism evidence="5 6">
    <name type="scientific">Pseudaquabacterium inlustre</name>
    <dbReference type="NCBI Taxonomy" id="2984192"/>
    <lineage>
        <taxon>Bacteria</taxon>
        <taxon>Pseudomonadati</taxon>
        <taxon>Pseudomonadota</taxon>
        <taxon>Betaproteobacteria</taxon>
        <taxon>Burkholderiales</taxon>
        <taxon>Sphaerotilaceae</taxon>
        <taxon>Pseudaquabacterium</taxon>
    </lineage>
</organism>
<dbReference type="Proteomes" id="UP001365405">
    <property type="component" value="Unassembled WGS sequence"/>
</dbReference>
<evidence type="ECO:0000259" key="3">
    <source>
        <dbReference type="Pfam" id="PF02481"/>
    </source>
</evidence>
<feature type="domain" description="Smf/DprA SLOG" evidence="3">
    <location>
        <begin position="102"/>
        <end position="318"/>
    </location>
</feature>
<dbReference type="NCBIfam" id="TIGR00732">
    <property type="entry name" value="dprA"/>
    <property type="match status" value="1"/>
</dbReference>
<dbReference type="Pfam" id="PF17782">
    <property type="entry name" value="WHD_DprA"/>
    <property type="match status" value="1"/>
</dbReference>
<keyword evidence="6" id="KW-1185">Reference proteome</keyword>
<gene>
    <name evidence="5" type="primary">dprA</name>
    <name evidence="5" type="ORF">AACH10_24845</name>
</gene>
<accession>A0ABU9CPE1</accession>
<dbReference type="SUPFAM" id="SSF47781">
    <property type="entry name" value="RuvA domain 2-like"/>
    <property type="match status" value="1"/>
</dbReference>
<dbReference type="InterPro" id="IPR057666">
    <property type="entry name" value="DrpA_SLOG"/>
</dbReference>
<proteinExistence type="inferred from homology"/>
<sequence length="407" mass="41386">MQPHSASSPGAAAPAAPDPDELNAWLRLLATPGVGRDTARRLLAAFGSPQAVFQAGELPCRSVAGVAVAAALAQRPPGLDDLLDRVATWLHGAAPDGPPRRILVLGDADYPGALLHTADPPLLLYLEGRAALLNAPAVAIVGSRRPTPQGRENARAFGAALLREGWTVVSGLAAGIDGAAHEGALQAMGEAVPGAAPGTVAVIGTGIDVVYPPAHRALTRRIARQGLLVSELPPGAPPLAAHFPQRNRLIAGLSRGTLVVEAALRSGSLITARLAAEAGREVFALPGSILSSQSEGCHELIRQGATLVGSVAQVIEELGRPAPAKGGAAPPDAPGTRSAATDAVPDAASEADDPVLRALGHDPASLDVLIARCGWPAHSLSAHLLTLELSGQVARLPGGLYQRIEIA</sequence>
<dbReference type="RefSeq" id="WP_341413234.1">
    <property type="nucleotide sequence ID" value="NZ_JBBUTH010000011.1"/>
</dbReference>
<evidence type="ECO:0000256" key="2">
    <source>
        <dbReference type="SAM" id="MobiDB-lite"/>
    </source>
</evidence>
<dbReference type="InterPro" id="IPR036388">
    <property type="entry name" value="WH-like_DNA-bd_sf"/>
</dbReference>
<evidence type="ECO:0000313" key="6">
    <source>
        <dbReference type="Proteomes" id="UP001365405"/>
    </source>
</evidence>
<evidence type="ECO:0000313" key="5">
    <source>
        <dbReference type="EMBL" id="MEK8053508.1"/>
    </source>
</evidence>
<feature type="region of interest" description="Disordered" evidence="2">
    <location>
        <begin position="321"/>
        <end position="347"/>
    </location>
</feature>
<name>A0ABU9CPE1_9BURK</name>
<protein>
    <submittedName>
        <fullName evidence="5">DNA-processing protein DprA</fullName>
    </submittedName>
</protein>
<comment type="similarity">
    <text evidence="1">Belongs to the DprA/Smf family.</text>
</comment>
<dbReference type="PANTHER" id="PTHR43022:SF1">
    <property type="entry name" value="PROTEIN SMF"/>
    <property type="match status" value="1"/>
</dbReference>
<dbReference type="Pfam" id="PF02481">
    <property type="entry name" value="DNA_processg_A"/>
    <property type="match status" value="1"/>
</dbReference>
<feature type="domain" description="DprA winged helix" evidence="4">
    <location>
        <begin position="341"/>
        <end position="399"/>
    </location>
</feature>
<evidence type="ECO:0000256" key="1">
    <source>
        <dbReference type="ARBA" id="ARBA00006525"/>
    </source>
</evidence>
<evidence type="ECO:0000259" key="4">
    <source>
        <dbReference type="Pfam" id="PF17782"/>
    </source>
</evidence>
<dbReference type="SUPFAM" id="SSF102405">
    <property type="entry name" value="MCP/YpsA-like"/>
    <property type="match status" value="1"/>
</dbReference>
<dbReference type="Pfam" id="PF21102">
    <property type="entry name" value="DprA_N"/>
    <property type="match status" value="1"/>
</dbReference>
<dbReference type="Gene3D" id="1.10.10.10">
    <property type="entry name" value="Winged helix-like DNA-binding domain superfamily/Winged helix DNA-binding domain"/>
    <property type="match status" value="1"/>
</dbReference>
<reference evidence="5 6" key="1">
    <citation type="submission" date="2024-04" db="EMBL/GenBank/DDBJ databases">
        <title>Novel species of the genus Ideonella isolated from streams.</title>
        <authorList>
            <person name="Lu H."/>
        </authorList>
    </citation>
    <scope>NUCLEOTIDE SEQUENCE [LARGE SCALE GENOMIC DNA]</scope>
    <source>
        <strain evidence="5 6">DXS22W</strain>
    </source>
</reference>
<dbReference type="EMBL" id="JBBUTH010000011">
    <property type="protein sequence ID" value="MEK8053508.1"/>
    <property type="molecule type" value="Genomic_DNA"/>
</dbReference>